<dbReference type="AlphaFoldDB" id="A0A8J9ZW94"/>
<gene>
    <name evidence="3" type="primary">Hypp3019</name>
    <name evidence="3" type="ORF">BLAG_LOCUS18877</name>
</gene>
<keyword evidence="1" id="KW-0732">Signal</keyword>
<dbReference type="OrthoDB" id="10577371at2759"/>
<evidence type="ECO:0000313" key="4">
    <source>
        <dbReference type="Proteomes" id="UP000838412"/>
    </source>
</evidence>
<feature type="chain" id="PRO_5035472816" evidence="1">
    <location>
        <begin position="22"/>
        <end position="172"/>
    </location>
</feature>
<name>A0A8J9ZW94_BRALA</name>
<accession>A0A8J9ZW94</accession>
<reference evidence="3" key="1">
    <citation type="submission" date="2022-01" db="EMBL/GenBank/DDBJ databases">
        <authorList>
            <person name="Braso-Vives M."/>
        </authorList>
    </citation>
    <scope>NUCLEOTIDE SEQUENCE</scope>
</reference>
<dbReference type="Proteomes" id="UP000838412">
    <property type="component" value="Chromosome 5"/>
</dbReference>
<feature type="signal peptide" evidence="1">
    <location>
        <begin position="1"/>
        <end position="21"/>
    </location>
</feature>
<evidence type="ECO:0000259" key="2">
    <source>
        <dbReference type="PROSITE" id="PS50184"/>
    </source>
</evidence>
<dbReference type="PROSITE" id="PS50184">
    <property type="entry name" value="VWFC_2"/>
    <property type="match status" value="1"/>
</dbReference>
<evidence type="ECO:0000313" key="3">
    <source>
        <dbReference type="EMBL" id="CAH1264530.1"/>
    </source>
</evidence>
<sequence length="172" mass="18293">MASPVVVVLCAVLLSACSGDAARPYRQFEAVTQKTSTWPTTTTRAPTIPPHCEHDGVIYPVGASAPSSDPCAHYCVCESHGHIQCIYSKSPRTCYVYPSPCVDPADVYDPDRCCPTQTCPNGRNCRNPNGGSPIPEGQSVNVNGQQCYCFVTTSPSGTYNTEVLCPITGLTG</sequence>
<protein>
    <submittedName>
        <fullName evidence="3">Hypp3019 protein</fullName>
    </submittedName>
</protein>
<dbReference type="EMBL" id="OV696690">
    <property type="protein sequence ID" value="CAH1264530.1"/>
    <property type="molecule type" value="Genomic_DNA"/>
</dbReference>
<dbReference type="InterPro" id="IPR001007">
    <property type="entry name" value="VWF_dom"/>
</dbReference>
<proteinExistence type="predicted"/>
<evidence type="ECO:0000256" key="1">
    <source>
        <dbReference type="SAM" id="SignalP"/>
    </source>
</evidence>
<organism evidence="3 4">
    <name type="scientific">Branchiostoma lanceolatum</name>
    <name type="common">Common lancelet</name>
    <name type="synonym">Amphioxus lanceolatum</name>
    <dbReference type="NCBI Taxonomy" id="7740"/>
    <lineage>
        <taxon>Eukaryota</taxon>
        <taxon>Metazoa</taxon>
        <taxon>Chordata</taxon>
        <taxon>Cephalochordata</taxon>
        <taxon>Leptocardii</taxon>
        <taxon>Amphioxiformes</taxon>
        <taxon>Branchiostomatidae</taxon>
        <taxon>Branchiostoma</taxon>
    </lineage>
</organism>
<keyword evidence="4" id="KW-1185">Reference proteome</keyword>
<feature type="domain" description="VWFC" evidence="2">
    <location>
        <begin position="50"/>
        <end position="120"/>
    </location>
</feature>